<evidence type="ECO:0000313" key="3">
    <source>
        <dbReference type="Proteomes" id="UP000553209"/>
    </source>
</evidence>
<gene>
    <name evidence="2" type="ORF">HGB44_24720</name>
</gene>
<accession>A0A7X6MFX4</accession>
<dbReference type="Proteomes" id="UP000553209">
    <property type="component" value="Unassembled WGS sequence"/>
</dbReference>
<dbReference type="RefSeq" id="WP_168444131.1">
    <property type="nucleotide sequence ID" value="NZ_JAAXPG010000028.1"/>
</dbReference>
<organism evidence="2 3">
    <name type="scientific">Nocardiopsis alborubida</name>
    <dbReference type="NCBI Taxonomy" id="146802"/>
    <lineage>
        <taxon>Bacteria</taxon>
        <taxon>Bacillati</taxon>
        <taxon>Actinomycetota</taxon>
        <taxon>Actinomycetes</taxon>
        <taxon>Streptosporangiales</taxon>
        <taxon>Nocardiopsidaceae</taxon>
        <taxon>Nocardiopsis</taxon>
    </lineage>
</organism>
<dbReference type="EMBL" id="JAAXPG010000028">
    <property type="protein sequence ID" value="NKZ00849.1"/>
    <property type="molecule type" value="Genomic_DNA"/>
</dbReference>
<evidence type="ECO:0000256" key="1">
    <source>
        <dbReference type="SAM" id="MobiDB-lite"/>
    </source>
</evidence>
<feature type="region of interest" description="Disordered" evidence="1">
    <location>
        <begin position="1"/>
        <end position="31"/>
    </location>
</feature>
<proteinExistence type="predicted"/>
<evidence type="ECO:0000313" key="2">
    <source>
        <dbReference type="EMBL" id="NKZ00849.1"/>
    </source>
</evidence>
<dbReference type="AlphaFoldDB" id="A0A7X6MFX4"/>
<name>A0A7X6MFX4_9ACTN</name>
<comment type="caution">
    <text evidence="2">The sequence shown here is derived from an EMBL/GenBank/DDBJ whole genome shotgun (WGS) entry which is preliminary data.</text>
</comment>
<protein>
    <submittedName>
        <fullName evidence="2">Uncharacterized protein</fullName>
    </submittedName>
</protein>
<keyword evidence="3" id="KW-1185">Reference proteome</keyword>
<reference evidence="2 3" key="1">
    <citation type="submission" date="2020-04" db="EMBL/GenBank/DDBJ databases">
        <title>MicrobeNet Type strains.</title>
        <authorList>
            <person name="Nicholson A.C."/>
        </authorList>
    </citation>
    <scope>NUCLEOTIDE SEQUENCE [LARGE SCALE GENOMIC DNA]</scope>
    <source>
        <strain evidence="2 3">ATCC 23612</strain>
    </source>
</reference>
<sequence length="77" mass="8488">MMRKHGVSTTVTKALASARPEPGKKLPPRPSRLDACKPLIDAMPRAVLDAPRKQRHTCTRVFGPVPAPPDWNHRNGT</sequence>